<dbReference type="CDD" id="cd12823">
    <property type="entry name" value="Mrs2_Mfm1p-like"/>
    <property type="match status" value="1"/>
</dbReference>
<evidence type="ECO:0000256" key="11">
    <source>
        <dbReference type="ARBA" id="ARBA00023136"/>
    </source>
</evidence>
<feature type="transmembrane region" description="Helical" evidence="14">
    <location>
        <begin position="363"/>
        <end position="383"/>
    </location>
</feature>
<keyword evidence="5 14" id="KW-0999">Mitochondrion inner membrane</keyword>
<dbReference type="Pfam" id="PF22099">
    <property type="entry name" value="MRS2-like"/>
    <property type="match status" value="1"/>
</dbReference>
<sequence>MLIRNSKILSHYRYLGLKCHIPITQISGLHTTIKTLNPTELNNTTAVLLQKNLLQRNSSLHGYGSGTIRCTLFDGKGNNERPSIEMKKQDLVTLHGLLPRDLRKIERSKKNDLVPSLLVRQNGILISLLAIKALIKPDMVILFDSSPNGIFLNSLSQKNLISDLKVRLSNQNNEEELNAGALPFEFKALEAIFINAISNLTSEMKVLLTISRGILQDLEESITREKLRFLLTQSKKLTNFNKKVILLRDMIDDLLEQDDVLCSMYLTDWSSGKHRDLEDHDDIEMLLETYHNHIDEIVQMSESIISDIKATEEIINVTLDSNRNQLMLLGIKFSIGMVSIGGAMSVGSVYGMNLENFVEETNYGYVLAVTIGMVSTIWIYLVGIRHLHKLQKISLMNSLKKKRK</sequence>
<evidence type="ECO:0000256" key="1">
    <source>
        <dbReference type="ARBA" id="ARBA00004448"/>
    </source>
</evidence>
<dbReference type="OrthoDB" id="10251508at2759"/>
<comment type="subunit">
    <text evidence="13">Forms homooligomers. Interacts with MRS2.</text>
</comment>
<organism evidence="15 16">
    <name type="scientific">Kazachstania africana (strain ATCC 22294 / BCRC 22015 / CBS 2517 / CECT 1963 / NBRC 1671 / NRRL Y-8276)</name>
    <name type="common">Yeast</name>
    <name type="synonym">Kluyveromyces africanus</name>
    <dbReference type="NCBI Taxonomy" id="1071382"/>
    <lineage>
        <taxon>Eukaryota</taxon>
        <taxon>Fungi</taxon>
        <taxon>Dikarya</taxon>
        <taxon>Ascomycota</taxon>
        <taxon>Saccharomycotina</taxon>
        <taxon>Saccharomycetes</taxon>
        <taxon>Saccharomycetales</taxon>
        <taxon>Saccharomycetaceae</taxon>
        <taxon>Kazachstania</taxon>
    </lineage>
</organism>
<dbReference type="RefSeq" id="XP_003954694.1">
    <property type="nucleotide sequence ID" value="XM_003954645.1"/>
</dbReference>
<evidence type="ECO:0000256" key="4">
    <source>
        <dbReference type="ARBA" id="ARBA00022692"/>
    </source>
</evidence>
<keyword evidence="4 14" id="KW-0812">Transmembrane</keyword>
<dbReference type="PANTHER" id="PTHR13890">
    <property type="entry name" value="RNA SPLICING PROTEIN MRS2, MITOCHONDRIAL"/>
    <property type="match status" value="1"/>
</dbReference>
<keyword evidence="6 14" id="KW-0460">Magnesium</keyword>
<dbReference type="HOGENOM" id="CLU_025144_1_0_1"/>
<comment type="function">
    <text evidence="12">Mitochondrial inner membrane magnesium transporter required for mitochondrial magnesium homeostasis. Modulates the conductance of the MRS2 channel. Involved in the splicing of mRNA group II introns in mitochondria by affecting mitochondrial magnesium concentrations, which are critical for group II intron splicing.</text>
</comment>
<gene>
    <name evidence="15" type="primary">KAFR0A01200</name>
    <name evidence="15" type="ORF">KAFR_0A01200</name>
</gene>
<keyword evidence="8 14" id="KW-1133">Transmembrane helix</keyword>
<keyword evidence="3 14" id="KW-0813">Transport</keyword>
<dbReference type="EMBL" id="HE650821">
    <property type="protein sequence ID" value="CCF55559.1"/>
    <property type="molecule type" value="Genomic_DNA"/>
</dbReference>
<dbReference type="Gene3D" id="1.20.58.340">
    <property type="entry name" value="Magnesium transport protein CorA, transmembrane region"/>
    <property type="match status" value="1"/>
</dbReference>
<dbReference type="GO" id="GO:0015095">
    <property type="term" value="F:magnesium ion transmembrane transporter activity"/>
    <property type="evidence" value="ECO:0007669"/>
    <property type="project" value="EnsemblFungi"/>
</dbReference>
<keyword evidence="10" id="KW-0496">Mitochondrion</keyword>
<dbReference type="GO" id="GO:0045016">
    <property type="term" value="P:mitochondrial magnesium ion transmembrane transport"/>
    <property type="evidence" value="ECO:0007669"/>
    <property type="project" value="EnsemblFungi"/>
</dbReference>
<evidence type="ECO:0000256" key="8">
    <source>
        <dbReference type="ARBA" id="ARBA00022989"/>
    </source>
</evidence>
<accession>H2AMF9</accession>
<evidence type="ECO:0000256" key="10">
    <source>
        <dbReference type="ARBA" id="ARBA00023128"/>
    </source>
</evidence>
<dbReference type="Gene3D" id="2.40.128.330">
    <property type="match status" value="1"/>
</dbReference>
<dbReference type="FunCoup" id="H2AMF9">
    <property type="interactions" value="356"/>
</dbReference>
<protein>
    <recommendedName>
        <fullName evidence="14">Magnesium transporter</fullName>
    </recommendedName>
</protein>
<evidence type="ECO:0000256" key="5">
    <source>
        <dbReference type="ARBA" id="ARBA00022792"/>
    </source>
</evidence>
<dbReference type="InParanoid" id="H2AMF9"/>
<comment type="similarity">
    <text evidence="2 14">Belongs to the CorA metal ion transporter (MIT) (TC 1.A.35) family.</text>
</comment>
<keyword evidence="7" id="KW-0809">Transit peptide</keyword>
<dbReference type="GeneID" id="13886471"/>
<dbReference type="KEGG" id="kaf:KAFR_0A01200"/>
<evidence type="ECO:0000256" key="9">
    <source>
        <dbReference type="ARBA" id="ARBA00023065"/>
    </source>
</evidence>
<reference evidence="15 16" key="1">
    <citation type="journal article" date="2011" name="Proc. Natl. Acad. Sci. U.S.A.">
        <title>Evolutionary erosion of yeast sex chromosomes by mating-type switching accidents.</title>
        <authorList>
            <person name="Gordon J.L."/>
            <person name="Armisen D."/>
            <person name="Proux-Wera E."/>
            <person name="Oheigeartaigh S.S."/>
            <person name="Byrne K.P."/>
            <person name="Wolfe K.H."/>
        </authorList>
    </citation>
    <scope>NUCLEOTIDE SEQUENCE [LARGE SCALE GENOMIC DNA]</scope>
    <source>
        <strain evidence="16">ATCC 22294 / BCRC 22015 / CBS 2517 / CECT 1963 / NBRC 1671 / NRRL Y-8276</strain>
    </source>
</reference>
<name>H2AMF9_KAZAF</name>
<evidence type="ECO:0000256" key="13">
    <source>
        <dbReference type="ARBA" id="ARBA00038721"/>
    </source>
</evidence>
<evidence type="ECO:0000313" key="16">
    <source>
        <dbReference type="Proteomes" id="UP000005220"/>
    </source>
</evidence>
<dbReference type="FunFam" id="2.40.128.330:FF:000002">
    <property type="entry name" value="Inner membrane magnesium transporter mrs2"/>
    <property type="match status" value="1"/>
</dbReference>
<keyword evidence="16" id="KW-1185">Reference proteome</keyword>
<dbReference type="GO" id="GO:0005743">
    <property type="term" value="C:mitochondrial inner membrane"/>
    <property type="evidence" value="ECO:0007669"/>
    <property type="project" value="UniProtKB-SubCell"/>
</dbReference>
<feature type="transmembrane region" description="Helical" evidence="14">
    <location>
        <begin position="329"/>
        <end position="351"/>
    </location>
</feature>
<dbReference type="Proteomes" id="UP000005220">
    <property type="component" value="Chromosome 1"/>
</dbReference>
<evidence type="ECO:0000256" key="6">
    <source>
        <dbReference type="ARBA" id="ARBA00022842"/>
    </source>
</evidence>
<evidence type="ECO:0000256" key="3">
    <source>
        <dbReference type="ARBA" id="ARBA00022448"/>
    </source>
</evidence>
<evidence type="ECO:0000256" key="7">
    <source>
        <dbReference type="ARBA" id="ARBA00022946"/>
    </source>
</evidence>
<evidence type="ECO:0000313" key="15">
    <source>
        <dbReference type="EMBL" id="CCF55559.1"/>
    </source>
</evidence>
<proteinExistence type="inferred from homology"/>
<dbReference type="eggNOG" id="KOG2662">
    <property type="taxonomic scope" value="Eukaryota"/>
</dbReference>
<keyword evidence="9 14" id="KW-0406">Ion transport</keyword>
<keyword evidence="11 14" id="KW-0472">Membrane</keyword>
<evidence type="ECO:0000256" key="14">
    <source>
        <dbReference type="RuleBase" id="RU366042"/>
    </source>
</evidence>
<evidence type="ECO:0000256" key="2">
    <source>
        <dbReference type="ARBA" id="ARBA00009765"/>
    </source>
</evidence>
<dbReference type="PANTHER" id="PTHR13890:SF0">
    <property type="entry name" value="MAGNESIUM TRANSPORTER MRS2 HOMOLOG, MITOCHONDRIAL"/>
    <property type="match status" value="1"/>
</dbReference>
<comment type="subcellular location">
    <subcellularLocation>
        <location evidence="1 14">Mitochondrion inner membrane</location>
        <topology evidence="1 14">Multi-pass membrane protein</topology>
    </subcellularLocation>
</comment>
<dbReference type="AlphaFoldDB" id="H2AMF9"/>
<evidence type="ECO:0000256" key="12">
    <source>
        <dbReference type="ARBA" id="ARBA00037564"/>
    </source>
</evidence>
<dbReference type="InterPro" id="IPR039204">
    <property type="entry name" value="MRS2-like"/>
</dbReference>